<evidence type="ECO:0000259" key="2">
    <source>
        <dbReference type="Pfam" id="PF02481"/>
    </source>
</evidence>
<dbReference type="RefSeq" id="WP_186834923.1">
    <property type="nucleotide sequence ID" value="NZ_JACOOQ010000007.1"/>
</dbReference>
<dbReference type="GO" id="GO:0009294">
    <property type="term" value="P:DNA-mediated transformation"/>
    <property type="evidence" value="ECO:0007669"/>
    <property type="project" value="InterPro"/>
</dbReference>
<gene>
    <name evidence="3" type="primary">dprA</name>
    <name evidence="3" type="ORF">H8R92_05450</name>
</gene>
<dbReference type="Proteomes" id="UP000662088">
    <property type="component" value="Unassembled WGS sequence"/>
</dbReference>
<dbReference type="InterPro" id="IPR057666">
    <property type="entry name" value="DrpA_SLOG"/>
</dbReference>
<keyword evidence="4" id="KW-1185">Reference proteome</keyword>
<proteinExistence type="inferred from homology"/>
<evidence type="ECO:0000256" key="1">
    <source>
        <dbReference type="ARBA" id="ARBA00006525"/>
    </source>
</evidence>
<dbReference type="Pfam" id="PF02481">
    <property type="entry name" value="DNA_processg_A"/>
    <property type="match status" value="1"/>
</dbReference>
<dbReference type="NCBIfam" id="TIGR00732">
    <property type="entry name" value="dprA"/>
    <property type="match status" value="1"/>
</dbReference>
<dbReference type="InterPro" id="IPR003488">
    <property type="entry name" value="DprA"/>
</dbReference>
<comment type="similarity">
    <text evidence="1">Belongs to the DprA/Smf family.</text>
</comment>
<evidence type="ECO:0000313" key="3">
    <source>
        <dbReference type="EMBL" id="MBC5639882.1"/>
    </source>
</evidence>
<dbReference type="Gene3D" id="3.40.50.450">
    <property type="match status" value="1"/>
</dbReference>
<sequence length="351" mass="39791">MNKYEIRFALANISNKIKLKLLQMYNNEENIYNNINEILKSDMMSLKDKVKFKEHSYEDEMNFLKALNDNSIEIVKITEKHYPEKLRNIDNPPYILFYKGNLSLAYDNMIAVVGSRKSSIYGLDVTKYLAREIYRVGYGVVSGVAYGIDTAAHKEVLISGGKTIGVLGCGLDIIYPKSNKKLYEEIYNNGLLISEFPMGVQPMPYNFPRRNRIISGLSSGVIVVEASVKSGSLITANLALEQGKDVMAIPGSIFSNTSRGCHQLLRDGARIFTGLEDLHSFLNVTKKESEKTIKNHSRNLIMTVIKNEPIHFDKIFESVNIDRIALYELLFEMQNKNEIICLPGNYYAKLS</sequence>
<comment type="caution">
    <text evidence="3">The sequence shown here is derived from an EMBL/GenBank/DDBJ whole genome shotgun (WGS) entry which is preliminary data.</text>
</comment>
<name>A0A8I0DNW0_9CLOT</name>
<dbReference type="EMBL" id="JACOOQ010000007">
    <property type="protein sequence ID" value="MBC5639882.1"/>
    <property type="molecule type" value="Genomic_DNA"/>
</dbReference>
<feature type="domain" description="Smf/DprA SLOG" evidence="2">
    <location>
        <begin position="74"/>
        <end position="282"/>
    </location>
</feature>
<dbReference type="SUPFAM" id="SSF102405">
    <property type="entry name" value="MCP/YpsA-like"/>
    <property type="match status" value="1"/>
</dbReference>
<reference evidence="3" key="1">
    <citation type="submission" date="2020-08" db="EMBL/GenBank/DDBJ databases">
        <title>Genome public.</title>
        <authorList>
            <person name="Liu C."/>
            <person name="Sun Q."/>
        </authorList>
    </citation>
    <scope>NUCLEOTIDE SEQUENCE</scope>
    <source>
        <strain evidence="3">NSJ-42</strain>
    </source>
</reference>
<accession>A0A8I0DNW0</accession>
<protein>
    <submittedName>
        <fullName evidence="3">DNA-protecting protein DprA</fullName>
    </submittedName>
</protein>
<organism evidence="3 4">
    <name type="scientific">Clostridium lentum</name>
    <dbReference type="NCBI Taxonomy" id="2763037"/>
    <lineage>
        <taxon>Bacteria</taxon>
        <taxon>Bacillati</taxon>
        <taxon>Bacillota</taxon>
        <taxon>Clostridia</taxon>
        <taxon>Eubacteriales</taxon>
        <taxon>Clostridiaceae</taxon>
        <taxon>Clostridium</taxon>
    </lineage>
</organism>
<evidence type="ECO:0000313" key="4">
    <source>
        <dbReference type="Proteomes" id="UP000662088"/>
    </source>
</evidence>
<dbReference type="PANTHER" id="PTHR43022:SF1">
    <property type="entry name" value="PROTEIN SMF"/>
    <property type="match status" value="1"/>
</dbReference>
<dbReference type="AlphaFoldDB" id="A0A8I0DNW0"/>
<dbReference type="PANTHER" id="PTHR43022">
    <property type="entry name" value="PROTEIN SMF"/>
    <property type="match status" value="1"/>
</dbReference>